<dbReference type="Pfam" id="PF07705">
    <property type="entry name" value="CARDB"/>
    <property type="match status" value="1"/>
</dbReference>
<dbReference type="Proteomes" id="UP000184357">
    <property type="component" value="Unassembled WGS sequence"/>
</dbReference>
<evidence type="ECO:0000313" key="4">
    <source>
        <dbReference type="Proteomes" id="UP000184357"/>
    </source>
</evidence>
<protein>
    <submittedName>
        <fullName evidence="3">CARDB protein</fullName>
    </submittedName>
</protein>
<reference evidence="3 4" key="1">
    <citation type="submission" date="2016-11" db="EMBL/GenBank/DDBJ databases">
        <authorList>
            <person name="Jaros S."/>
            <person name="Januszkiewicz K."/>
            <person name="Wedrychowicz H."/>
        </authorList>
    </citation>
    <scope>NUCLEOTIDE SEQUENCE [LARGE SCALE GENOMIC DNA]</scope>
    <source>
        <strain evidence="3 4">DSM 9297</strain>
    </source>
</reference>
<keyword evidence="4" id="KW-1185">Reference proteome</keyword>
<organism evidence="3 4">
    <name type="scientific">Halobaculum gomorrense</name>
    <dbReference type="NCBI Taxonomy" id="43928"/>
    <lineage>
        <taxon>Archaea</taxon>
        <taxon>Methanobacteriati</taxon>
        <taxon>Methanobacteriota</taxon>
        <taxon>Stenosarchaea group</taxon>
        <taxon>Halobacteria</taxon>
        <taxon>Halobacteriales</taxon>
        <taxon>Haloferacaceae</taxon>
        <taxon>Halobaculum</taxon>
    </lineage>
</organism>
<dbReference type="OrthoDB" id="271491at2157"/>
<dbReference type="InterPro" id="IPR013783">
    <property type="entry name" value="Ig-like_fold"/>
</dbReference>
<dbReference type="InterPro" id="IPR011635">
    <property type="entry name" value="CARDB"/>
</dbReference>
<dbReference type="AlphaFoldDB" id="A0A1M5LT02"/>
<feature type="region of interest" description="Disordered" evidence="1">
    <location>
        <begin position="39"/>
        <end position="60"/>
    </location>
</feature>
<accession>A0A1M5LT02</accession>
<evidence type="ECO:0000313" key="3">
    <source>
        <dbReference type="EMBL" id="SHG68116.1"/>
    </source>
</evidence>
<sequence length="736" mass="73830">MQQRGFVALAVVCLVSSLAAPAVAAPTVGGAGAGTVDTLAPSTPSPVTATTRPSSSGAASASSLAAASTATGGDIRLTTTLALTPDRAGSVAVTLRFEVPDRVTAVEATIAADAAAVRTDGFAATDGDTYEWDGETATPTISYRLPANRTASTGRLGRSVSDGPQSAGSSVVDGSGPVATAALAAVAAAGDEGYLFVDPGPWALVQLPGTGVSWRYRGETVGLSRRAATEGAGAVGGRVAFLGEHVTRERTANAQTFRLVVPAASGGELAPQPERVLDSLASASGALRVGDRDESVFLVAAPAGVDWAVRGLQTGDADAWVRADEPLTGPQSAWLHEYVHTRQSFATTAETRWMVEGAADYYAALLALRQGLTGFSAFADHLERGAEAPYADDVLADPSTWTTGTPYRKGSLVAGETDRRIRLASDGGATLATVLTRLNAESEPVTADRFHAIVAAAGNESAADATARFVRTDAAPDMWSASAHEAAFGRPVARIAVDPPSAVAVEGAYRNASLDTPATVAVGETLTVPVAVSNVGGAVGDYRVALAANDRTVAVANGTLAAGENATVPLSWTPTAPGAYALTVRGWTYEVFVEEPSAPTAASVSLNRTAVVAGDAVLVTAEVVADGAVPAAGDVAVRVGGRVVATERVRVGPDAPETLRVAIRVDEPGDHVVSVGDASASLTVEPADGANGEVSPAADGSGDIGVSAPGFGAGAAAASLALALAAAALAGRRSEG</sequence>
<dbReference type="RefSeq" id="WP_073307092.1">
    <property type="nucleotide sequence ID" value="NZ_FQWV01000002.1"/>
</dbReference>
<gene>
    <name evidence="3" type="ORF">SAMN05443636_0761</name>
</gene>
<proteinExistence type="predicted"/>
<evidence type="ECO:0000256" key="1">
    <source>
        <dbReference type="SAM" id="MobiDB-lite"/>
    </source>
</evidence>
<dbReference type="InterPro" id="IPR027268">
    <property type="entry name" value="Peptidase_M4/M1_CTD_sf"/>
</dbReference>
<evidence type="ECO:0000259" key="2">
    <source>
        <dbReference type="Pfam" id="PF07705"/>
    </source>
</evidence>
<name>A0A1M5LT02_9EURY</name>
<feature type="region of interest" description="Disordered" evidence="1">
    <location>
        <begin position="152"/>
        <end position="172"/>
    </location>
</feature>
<feature type="domain" description="CARDB" evidence="2">
    <location>
        <begin position="516"/>
        <end position="584"/>
    </location>
</feature>
<dbReference type="EMBL" id="FQWV01000002">
    <property type="protein sequence ID" value="SHG68116.1"/>
    <property type="molecule type" value="Genomic_DNA"/>
</dbReference>
<dbReference type="Gene3D" id="1.10.390.10">
    <property type="entry name" value="Neutral Protease Domain 2"/>
    <property type="match status" value="1"/>
</dbReference>
<dbReference type="Gene3D" id="2.60.40.10">
    <property type="entry name" value="Immunoglobulins"/>
    <property type="match status" value="1"/>
</dbReference>